<dbReference type="InterPro" id="IPR011990">
    <property type="entry name" value="TPR-like_helical_dom_sf"/>
</dbReference>
<evidence type="ECO:0000256" key="3">
    <source>
        <dbReference type="ARBA" id="ARBA00022729"/>
    </source>
</evidence>
<dbReference type="Gene3D" id="1.25.40.390">
    <property type="match status" value="1"/>
</dbReference>
<organism evidence="8 9">
    <name type="scientific">Empedobacter brevis NBRC 14943 = ATCC 43319</name>
    <dbReference type="NCBI Taxonomy" id="1218108"/>
    <lineage>
        <taxon>Bacteria</taxon>
        <taxon>Pseudomonadati</taxon>
        <taxon>Bacteroidota</taxon>
        <taxon>Flavobacteriia</taxon>
        <taxon>Flavobacteriales</taxon>
        <taxon>Weeksellaceae</taxon>
        <taxon>Empedobacter</taxon>
    </lineage>
</organism>
<dbReference type="Pfam" id="PF07980">
    <property type="entry name" value="SusD_RagB"/>
    <property type="match status" value="1"/>
</dbReference>
<dbReference type="InterPro" id="IPR012944">
    <property type="entry name" value="SusD_RagB_dom"/>
</dbReference>
<evidence type="ECO:0000256" key="4">
    <source>
        <dbReference type="ARBA" id="ARBA00023136"/>
    </source>
</evidence>
<dbReference type="Proteomes" id="UP000321245">
    <property type="component" value="Unassembled WGS sequence"/>
</dbReference>
<evidence type="ECO:0000259" key="7">
    <source>
        <dbReference type="Pfam" id="PF14322"/>
    </source>
</evidence>
<comment type="caution">
    <text evidence="8">The sequence shown here is derived from an EMBL/GenBank/DDBJ whole genome shotgun (WGS) entry which is preliminary data.</text>
</comment>
<dbReference type="STRING" id="1218108.GCA_000382425_03452"/>
<dbReference type="EMBL" id="BJXC01000019">
    <property type="protein sequence ID" value="GEM52732.1"/>
    <property type="molecule type" value="Genomic_DNA"/>
</dbReference>
<dbReference type="AlphaFoldDB" id="A0A511NIU6"/>
<comment type="subcellular location">
    <subcellularLocation>
        <location evidence="1">Cell outer membrane</location>
    </subcellularLocation>
</comment>
<reference evidence="8 9" key="1">
    <citation type="submission" date="2019-07" db="EMBL/GenBank/DDBJ databases">
        <title>Whole genome shotgun sequence of Empedobacter brevis NBRC 14943.</title>
        <authorList>
            <person name="Hosoyama A."/>
            <person name="Uohara A."/>
            <person name="Ohji S."/>
            <person name="Ichikawa N."/>
        </authorList>
    </citation>
    <scope>NUCLEOTIDE SEQUENCE [LARGE SCALE GENOMIC DNA]</scope>
    <source>
        <strain evidence="8 9">NBRC 14943</strain>
    </source>
</reference>
<evidence type="ECO:0000256" key="2">
    <source>
        <dbReference type="ARBA" id="ARBA00006275"/>
    </source>
</evidence>
<feature type="domain" description="RagB/SusD" evidence="6">
    <location>
        <begin position="293"/>
        <end position="434"/>
    </location>
</feature>
<proteinExistence type="inferred from homology"/>
<dbReference type="GO" id="GO:0009279">
    <property type="term" value="C:cell outer membrane"/>
    <property type="evidence" value="ECO:0007669"/>
    <property type="project" value="UniProtKB-SubCell"/>
</dbReference>
<dbReference type="Pfam" id="PF14322">
    <property type="entry name" value="SusD-like_3"/>
    <property type="match status" value="1"/>
</dbReference>
<keyword evidence="9" id="KW-1185">Reference proteome</keyword>
<dbReference type="SUPFAM" id="SSF48452">
    <property type="entry name" value="TPR-like"/>
    <property type="match status" value="1"/>
</dbReference>
<protein>
    <submittedName>
        <fullName evidence="8">Membrane protein</fullName>
    </submittedName>
</protein>
<keyword evidence="3" id="KW-0732">Signal</keyword>
<keyword evidence="4" id="KW-0472">Membrane</keyword>
<dbReference type="CDD" id="cd08977">
    <property type="entry name" value="SusD"/>
    <property type="match status" value="1"/>
</dbReference>
<evidence type="ECO:0000313" key="8">
    <source>
        <dbReference type="EMBL" id="GEM52732.1"/>
    </source>
</evidence>
<sequence>MDGPTGQVPHQEVFENEETATSAVTTLYSKLRDEVLLTGNQSGMNILMGYYTDELNYYSYAGMLGDAFYRHTITATDGSVQSIWNGAYNLIYMSNSAIEGIDASQNLSPEVKNQLIGETLFIRALTHFYLINLFGDVPYVTTTDYLTNKQVSRMPTTEVYQRIIKDLSDAKAQLTTTYVSTERTRANRYVVSAFLARVYLYTEQWQKAEEESSSLINASSVFYLENDLNKEFLKESTSAILQFKPKRAGDNTLEGGSFIFNAGPPLVVGLNPDLLNAFEPGDQRKQMWIGEVTDGNEVWYFPYKYKQQENTGTSMEYSIVLRLAEQYLIRAEALVHLDDLSGARQDINVIRHRAGLANTNAVSSQEMLDAILKERRLELFTEQGHRWFDLKRLGKANEVLSYIKPNWRPTDVLFPIPESELLINPKLAPQNPGY</sequence>
<comment type="similarity">
    <text evidence="2">Belongs to the SusD family.</text>
</comment>
<accession>A0A511NIU6</accession>
<evidence type="ECO:0000256" key="5">
    <source>
        <dbReference type="ARBA" id="ARBA00023237"/>
    </source>
</evidence>
<name>A0A511NIU6_9FLAO</name>
<evidence type="ECO:0000313" key="9">
    <source>
        <dbReference type="Proteomes" id="UP000321245"/>
    </source>
</evidence>
<evidence type="ECO:0000256" key="1">
    <source>
        <dbReference type="ARBA" id="ARBA00004442"/>
    </source>
</evidence>
<dbReference type="InterPro" id="IPR033985">
    <property type="entry name" value="SusD-like_N"/>
</dbReference>
<evidence type="ECO:0000259" key="6">
    <source>
        <dbReference type="Pfam" id="PF07980"/>
    </source>
</evidence>
<keyword evidence="5" id="KW-0998">Cell outer membrane</keyword>
<feature type="domain" description="SusD-like N-terminal" evidence="7">
    <location>
        <begin position="68"/>
        <end position="200"/>
    </location>
</feature>
<gene>
    <name evidence="8" type="ORF">EB1_25220</name>
</gene>